<sequence>MKINKAIRKQKKSYKRFMLTMSFIFLLLPAVLYSSGEFHTFLIAYLVFIEVLIIIVMFIKSDKQYLKYKLDTKIRVVNGIFGGRYVVPCDKVEMVHTLKDGGDLRIIIVLRSKFRNSKIKLVGPYFLKRQRWIKKYYEDLKGKSIFNQCYYFVIYKGGYNKYELLDSIYRNCVQAHFTDECIKRIKEYRE</sequence>
<dbReference type="RefSeq" id="WP_039259516.1">
    <property type="nucleotide sequence ID" value="NZ_JDRY01000034.1"/>
</dbReference>
<keyword evidence="1" id="KW-1133">Transmembrane helix</keyword>
<name>A0A0A0IIJ9_CLOBO</name>
<accession>A0A0A0IIJ9</accession>
<evidence type="ECO:0000256" key="1">
    <source>
        <dbReference type="SAM" id="Phobius"/>
    </source>
</evidence>
<comment type="caution">
    <text evidence="2">The sequence shown here is derived from an EMBL/GenBank/DDBJ whole genome shotgun (WGS) entry which is preliminary data.</text>
</comment>
<proteinExistence type="predicted"/>
<dbReference type="AlphaFoldDB" id="A0A0A0IIJ9"/>
<keyword evidence="1" id="KW-0472">Membrane</keyword>
<protein>
    <recommendedName>
        <fullName evidence="4">Transmembrane protein</fullName>
    </recommendedName>
</protein>
<dbReference type="EMBL" id="JDRY01000034">
    <property type="protein sequence ID" value="KGM99410.1"/>
    <property type="molecule type" value="Genomic_DNA"/>
</dbReference>
<keyword evidence="1" id="KW-0812">Transmembrane</keyword>
<evidence type="ECO:0000313" key="2">
    <source>
        <dbReference type="EMBL" id="KGM99410.1"/>
    </source>
</evidence>
<organism evidence="2 3">
    <name type="scientific">Clostridium botulinum C/D str. DC5</name>
    <dbReference type="NCBI Taxonomy" id="1443128"/>
    <lineage>
        <taxon>Bacteria</taxon>
        <taxon>Bacillati</taxon>
        <taxon>Bacillota</taxon>
        <taxon>Clostridia</taxon>
        <taxon>Eubacteriales</taxon>
        <taxon>Clostridiaceae</taxon>
        <taxon>Clostridium</taxon>
    </lineage>
</organism>
<evidence type="ECO:0000313" key="3">
    <source>
        <dbReference type="Proteomes" id="UP000030014"/>
    </source>
</evidence>
<reference evidence="2 3" key="1">
    <citation type="submission" date="2014-01" db="EMBL/GenBank/DDBJ databases">
        <title>Plasmidome dynamics in the species complex Clostridium novyi sensu lato converts strains of independent lineages into distinctly different pathogens.</title>
        <authorList>
            <person name="Skarin H."/>
            <person name="Segerman B."/>
        </authorList>
    </citation>
    <scope>NUCLEOTIDE SEQUENCE [LARGE SCALE GENOMIC DNA]</scope>
    <source>
        <strain evidence="2 3">DC5</strain>
    </source>
</reference>
<feature type="transmembrane region" description="Helical" evidence="1">
    <location>
        <begin position="42"/>
        <end position="59"/>
    </location>
</feature>
<dbReference type="Proteomes" id="UP000030014">
    <property type="component" value="Unassembled WGS sequence"/>
</dbReference>
<gene>
    <name evidence="2" type="ORF">Z955_07570</name>
</gene>
<evidence type="ECO:0008006" key="4">
    <source>
        <dbReference type="Google" id="ProtNLM"/>
    </source>
</evidence>